<dbReference type="RefSeq" id="XP_046061947.1">
    <property type="nucleotide sequence ID" value="XM_046203691.1"/>
</dbReference>
<dbReference type="Proteomes" id="UP000769157">
    <property type="component" value="Unassembled WGS sequence"/>
</dbReference>
<proteinExistence type="predicted"/>
<gene>
    <name evidence="1" type="ORF">OGAPHI_002784</name>
</gene>
<reference evidence="1" key="2">
    <citation type="submission" date="2021-01" db="EMBL/GenBank/DDBJ databases">
        <authorList>
            <person name="Schikora-Tamarit M.A."/>
        </authorList>
    </citation>
    <scope>NUCLEOTIDE SEQUENCE</scope>
    <source>
        <strain evidence="1">CBS6075</strain>
    </source>
</reference>
<dbReference type="EMBL" id="JAEUBE010000183">
    <property type="protein sequence ID" value="KAH3667135.1"/>
    <property type="molecule type" value="Genomic_DNA"/>
</dbReference>
<evidence type="ECO:0000313" key="2">
    <source>
        <dbReference type="Proteomes" id="UP000769157"/>
    </source>
</evidence>
<keyword evidence="2" id="KW-1185">Reference proteome</keyword>
<accession>A0A9P8P8U4</accession>
<organism evidence="1 2">
    <name type="scientific">Ogataea philodendri</name>
    <dbReference type="NCBI Taxonomy" id="1378263"/>
    <lineage>
        <taxon>Eukaryota</taxon>
        <taxon>Fungi</taxon>
        <taxon>Dikarya</taxon>
        <taxon>Ascomycota</taxon>
        <taxon>Saccharomycotina</taxon>
        <taxon>Pichiomycetes</taxon>
        <taxon>Pichiales</taxon>
        <taxon>Pichiaceae</taxon>
        <taxon>Ogataea</taxon>
    </lineage>
</organism>
<dbReference type="GeneID" id="70234751"/>
<evidence type="ECO:0000313" key="1">
    <source>
        <dbReference type="EMBL" id="KAH3667135.1"/>
    </source>
</evidence>
<protein>
    <submittedName>
        <fullName evidence="1">Uncharacterized protein</fullName>
    </submittedName>
</protein>
<name>A0A9P8P8U4_9ASCO</name>
<dbReference type="AlphaFoldDB" id="A0A9P8P8U4"/>
<reference evidence="1" key="1">
    <citation type="journal article" date="2021" name="Open Biol.">
        <title>Shared evolutionary footprints suggest mitochondrial oxidative damage underlies multiple complex I losses in fungi.</title>
        <authorList>
            <person name="Schikora-Tamarit M.A."/>
            <person name="Marcet-Houben M."/>
            <person name="Nosek J."/>
            <person name="Gabaldon T."/>
        </authorList>
    </citation>
    <scope>NUCLEOTIDE SEQUENCE</scope>
    <source>
        <strain evidence="1">CBS6075</strain>
    </source>
</reference>
<sequence>MVFDRDRLMMWPRPAETSRVRLFLSTDLTSWSDDSTLTNFSGLVLERPVTSFFSDHWNPLTGRVFLDEGRNWSVVRFTKETAADADADRFGSSLIFSIPNVPEETHCWSDWNFVSLELETNPLANSRSDGSTRGALYSTLSRRSGASGTRLASDDTLSSSALPKVLWLRLKLAASPNGVSGTDGSGTTATDTVSKQLVSARLANEAWHRVVSWLTVRSAELSSGANSLEKKLSENWSPPATDTALRLTPAVALLRSTSDGEDMEKQEKKIFLWGVFYQRRGGLAMGTGRGGGDGNTLLLSYTLLLARLCLLAHLSCWYASLSHMVSPTNYSTSFGTFGQSKKYRED</sequence>
<comment type="caution">
    <text evidence="1">The sequence shown here is derived from an EMBL/GenBank/DDBJ whole genome shotgun (WGS) entry which is preliminary data.</text>
</comment>